<dbReference type="InterPro" id="IPR013815">
    <property type="entry name" value="ATP_grasp_subdomain_1"/>
</dbReference>
<evidence type="ECO:0000259" key="5">
    <source>
        <dbReference type="PROSITE" id="PS50975"/>
    </source>
</evidence>
<evidence type="ECO:0000256" key="2">
    <source>
        <dbReference type="ARBA" id="ARBA00022741"/>
    </source>
</evidence>
<dbReference type="Pfam" id="PF13549">
    <property type="entry name" value="ATP-grasp_5"/>
    <property type="match status" value="1"/>
</dbReference>
<keyword evidence="2 4" id="KW-0547">Nucleotide-binding</keyword>
<feature type="domain" description="ATP-grasp" evidence="5">
    <location>
        <begin position="21"/>
        <end position="222"/>
    </location>
</feature>
<dbReference type="InterPro" id="IPR011761">
    <property type="entry name" value="ATP-grasp"/>
</dbReference>
<dbReference type="SUPFAM" id="SSF56059">
    <property type="entry name" value="Glutathione synthetase ATP-binding domain-like"/>
    <property type="match status" value="1"/>
</dbReference>
<dbReference type="Gene3D" id="3.30.1490.20">
    <property type="entry name" value="ATP-grasp fold, A domain"/>
    <property type="match status" value="1"/>
</dbReference>
<dbReference type="GO" id="GO:0005524">
    <property type="term" value="F:ATP binding"/>
    <property type="evidence" value="ECO:0007669"/>
    <property type="project" value="UniProtKB-UniRule"/>
</dbReference>
<dbReference type="GO" id="GO:0046872">
    <property type="term" value="F:metal ion binding"/>
    <property type="evidence" value="ECO:0007669"/>
    <property type="project" value="InterPro"/>
</dbReference>
<dbReference type="Proteomes" id="UP000000739">
    <property type="component" value="Chromosome"/>
</dbReference>
<dbReference type="InterPro" id="IPR051538">
    <property type="entry name" value="Acyl-CoA_Synth/Transferase"/>
</dbReference>
<dbReference type="Gene3D" id="3.30.470.20">
    <property type="entry name" value="ATP-grasp fold, B domain"/>
    <property type="match status" value="1"/>
</dbReference>
<dbReference type="eggNOG" id="COG0045">
    <property type="taxonomic scope" value="Bacteria"/>
</dbReference>
<gene>
    <name evidence="6" type="ordered locus">Dalk_0307</name>
</gene>
<protein>
    <submittedName>
        <fullName evidence="6">ATP-grasp domain-containing protein</fullName>
    </submittedName>
</protein>
<evidence type="ECO:0000256" key="3">
    <source>
        <dbReference type="ARBA" id="ARBA00022840"/>
    </source>
</evidence>
<dbReference type="HOGENOM" id="CLU_063044_1_1_7"/>
<evidence type="ECO:0000256" key="1">
    <source>
        <dbReference type="ARBA" id="ARBA00022598"/>
    </source>
</evidence>
<keyword evidence="1" id="KW-0436">Ligase</keyword>
<evidence type="ECO:0000256" key="4">
    <source>
        <dbReference type="PROSITE-ProRule" id="PRU00409"/>
    </source>
</evidence>
<reference evidence="6 7" key="1">
    <citation type="journal article" date="2012" name="Environ. Microbiol.">
        <title>The genome sequence of Desulfatibacillum alkenivorans AK-01: a blueprint for anaerobic alkane oxidation.</title>
        <authorList>
            <person name="Callaghan A.V."/>
            <person name="Morris B.E."/>
            <person name="Pereira I.A."/>
            <person name="McInerney M.J."/>
            <person name="Austin R.N."/>
            <person name="Groves J.T."/>
            <person name="Kukor J.J."/>
            <person name="Suflita J.M."/>
            <person name="Young L.Y."/>
            <person name="Zylstra G.J."/>
            <person name="Wawrik B."/>
        </authorList>
    </citation>
    <scope>NUCLEOTIDE SEQUENCE [LARGE SCALE GENOMIC DNA]</scope>
    <source>
        <strain evidence="6 7">AK-01</strain>
    </source>
</reference>
<dbReference type="PANTHER" id="PTHR43334">
    <property type="entry name" value="ACETATE--COA LIGASE [ADP-FORMING]"/>
    <property type="match status" value="1"/>
</dbReference>
<dbReference type="EMBL" id="CP001322">
    <property type="protein sequence ID" value="ACL02016.1"/>
    <property type="molecule type" value="Genomic_DNA"/>
</dbReference>
<proteinExistence type="predicted"/>
<sequence length="223" mass="23970">MEIIEKALAAGRSTLSESESKQILNQYNIPITKEILATNAQELDQAVQEIGFPLVMKGCAADLAHKTESGLVKIDIRDAQEAREAFESMMAKMDSADKGVLVQEMVKGKRELVVGLTRDPQFGPCVMFGLGGIFTEVLEDIAFRVAPITKADALDMMSEIKGKKILEAIRGMEAADKDMLADILVAVGKLGEENQAVSEVDINPLILTGGKPVAVDALVVLAN</sequence>
<keyword evidence="7" id="KW-1185">Reference proteome</keyword>
<dbReference type="AlphaFoldDB" id="B8F8Y4"/>
<dbReference type="PROSITE" id="PS50975">
    <property type="entry name" value="ATP_GRASP"/>
    <property type="match status" value="1"/>
</dbReference>
<dbReference type="PANTHER" id="PTHR43334:SF1">
    <property type="entry name" value="3-HYDROXYPROPIONATE--COA LIGASE [ADP-FORMING]"/>
    <property type="match status" value="1"/>
</dbReference>
<evidence type="ECO:0000313" key="6">
    <source>
        <dbReference type="EMBL" id="ACL02016.1"/>
    </source>
</evidence>
<dbReference type="GO" id="GO:0016874">
    <property type="term" value="F:ligase activity"/>
    <property type="evidence" value="ECO:0007669"/>
    <property type="project" value="UniProtKB-KW"/>
</dbReference>
<dbReference type="KEGG" id="dal:Dalk_0307"/>
<keyword evidence="3 4" id="KW-0067">ATP-binding</keyword>
<name>B8F8Y4_DESAL</name>
<accession>B8F8Y4</accession>
<organism evidence="6 7">
    <name type="scientific">Desulfatibacillum aliphaticivorans</name>
    <dbReference type="NCBI Taxonomy" id="218208"/>
    <lineage>
        <taxon>Bacteria</taxon>
        <taxon>Pseudomonadati</taxon>
        <taxon>Thermodesulfobacteriota</taxon>
        <taxon>Desulfobacteria</taxon>
        <taxon>Desulfobacterales</taxon>
        <taxon>Desulfatibacillaceae</taxon>
        <taxon>Desulfatibacillum</taxon>
    </lineage>
</organism>
<dbReference type="RefSeq" id="WP_012609456.1">
    <property type="nucleotide sequence ID" value="NC_011768.1"/>
</dbReference>
<evidence type="ECO:0000313" key="7">
    <source>
        <dbReference type="Proteomes" id="UP000000739"/>
    </source>
</evidence>